<dbReference type="SUPFAM" id="SSF88659">
    <property type="entry name" value="Sigma3 and sigma4 domains of RNA polymerase sigma factors"/>
    <property type="match status" value="1"/>
</dbReference>
<dbReference type="InterPro" id="IPR006054">
    <property type="entry name" value="DnaQ"/>
</dbReference>
<protein>
    <recommendedName>
        <fullName evidence="5">RNA polymerase sigma-70 domain-containing protein</fullName>
    </recommendedName>
</protein>
<dbReference type="GO" id="GO:0008408">
    <property type="term" value="F:3'-5' exonuclease activity"/>
    <property type="evidence" value="ECO:0007669"/>
    <property type="project" value="TreeGrafter"/>
</dbReference>
<dbReference type="GO" id="GO:0006260">
    <property type="term" value="P:DNA replication"/>
    <property type="evidence" value="ECO:0007669"/>
    <property type="project" value="InterPro"/>
</dbReference>
<dbReference type="PANTHER" id="PTHR30231:SF4">
    <property type="entry name" value="PROTEIN NEN2"/>
    <property type="match status" value="1"/>
</dbReference>
<evidence type="ECO:0000256" key="4">
    <source>
        <dbReference type="SAM" id="MobiDB-lite"/>
    </source>
</evidence>
<feature type="domain" description="RNA polymerase sigma-70" evidence="5">
    <location>
        <begin position="719"/>
        <end position="745"/>
    </location>
</feature>
<dbReference type="Pfam" id="PF00929">
    <property type="entry name" value="RNase_T"/>
    <property type="match status" value="1"/>
</dbReference>
<dbReference type="CDD" id="cd07177">
    <property type="entry name" value="terB_like"/>
    <property type="match status" value="1"/>
</dbReference>
<dbReference type="GO" id="GO:0003677">
    <property type="term" value="F:DNA binding"/>
    <property type="evidence" value="ECO:0007669"/>
    <property type="project" value="InterPro"/>
</dbReference>
<dbReference type="InterPro" id="IPR000943">
    <property type="entry name" value="RNA_pol_sigma70"/>
</dbReference>
<name>A0A7X9XT03_9CORY</name>
<dbReference type="InterPro" id="IPR007630">
    <property type="entry name" value="RNA_pol_sigma70_r4"/>
</dbReference>
<dbReference type="InterPro" id="IPR013520">
    <property type="entry name" value="Ribonucl_H"/>
</dbReference>
<reference evidence="6 7" key="1">
    <citation type="submission" date="2020-04" db="EMBL/GenBank/DDBJ databases">
        <authorList>
            <person name="Hitch T.C.A."/>
            <person name="Wylensek D."/>
            <person name="Clavel T."/>
        </authorList>
    </citation>
    <scope>NUCLEOTIDE SEQUENCE [LARGE SCALE GENOMIC DNA]</scope>
    <source>
        <strain evidence="6 7">BL-383-APC-2I</strain>
    </source>
</reference>
<dbReference type="InterPro" id="IPR013324">
    <property type="entry name" value="RNA_pol_sigma_r3/r4-like"/>
</dbReference>
<dbReference type="SMART" id="SM00479">
    <property type="entry name" value="EXOIII"/>
    <property type="match status" value="1"/>
</dbReference>
<dbReference type="NCBIfam" id="TIGR00573">
    <property type="entry name" value="dnaq"/>
    <property type="match status" value="1"/>
</dbReference>
<comment type="caution">
    <text evidence="6">The sequence shown here is derived from an EMBL/GenBank/DDBJ whole genome shotgun (WGS) entry which is preliminary data.</text>
</comment>
<feature type="compositionally biased region" description="Gly residues" evidence="4">
    <location>
        <begin position="342"/>
        <end position="353"/>
    </location>
</feature>
<proteinExistence type="predicted"/>
<feature type="region of interest" description="Disordered" evidence="4">
    <location>
        <begin position="201"/>
        <end position="222"/>
    </location>
</feature>
<dbReference type="FunFam" id="3.30.420.10:FF:000045">
    <property type="entry name" value="3'-5' exonuclease DinG"/>
    <property type="match status" value="1"/>
</dbReference>
<dbReference type="AlphaFoldDB" id="A0A7X9XT03"/>
<dbReference type="Proteomes" id="UP000589552">
    <property type="component" value="Unassembled WGS sequence"/>
</dbReference>
<dbReference type="SUPFAM" id="SSF53098">
    <property type="entry name" value="Ribonuclease H-like"/>
    <property type="match status" value="1"/>
</dbReference>
<dbReference type="Gene3D" id="1.10.10.10">
    <property type="entry name" value="Winged helix-like DNA-binding domain superfamily/Winged helix DNA-binding domain"/>
    <property type="match status" value="1"/>
</dbReference>
<accession>A0A7X9XT03</accession>
<feature type="region of interest" description="Disordered" evidence="4">
    <location>
        <begin position="337"/>
        <end position="362"/>
    </location>
</feature>
<dbReference type="InterPro" id="IPR036397">
    <property type="entry name" value="RNaseH_sf"/>
</dbReference>
<dbReference type="InterPro" id="IPR036388">
    <property type="entry name" value="WH-like_DNA-bd_sf"/>
</dbReference>
<evidence type="ECO:0000256" key="1">
    <source>
        <dbReference type="ARBA" id="ARBA00022722"/>
    </source>
</evidence>
<dbReference type="RefSeq" id="WP_168937344.1">
    <property type="nucleotide sequence ID" value="NZ_JABAGA010000001.1"/>
</dbReference>
<evidence type="ECO:0000256" key="2">
    <source>
        <dbReference type="ARBA" id="ARBA00022801"/>
    </source>
</evidence>
<dbReference type="GO" id="GO:0003700">
    <property type="term" value="F:DNA-binding transcription factor activity"/>
    <property type="evidence" value="ECO:0007669"/>
    <property type="project" value="InterPro"/>
</dbReference>
<dbReference type="EMBL" id="JABAGA010000001">
    <property type="protein sequence ID" value="NMF08656.1"/>
    <property type="molecule type" value="Genomic_DNA"/>
</dbReference>
<dbReference type="Pfam" id="PF04545">
    <property type="entry name" value="Sigma70_r4"/>
    <property type="match status" value="1"/>
</dbReference>
<gene>
    <name evidence="6" type="ORF">HF852_03375</name>
</gene>
<evidence type="ECO:0000313" key="7">
    <source>
        <dbReference type="Proteomes" id="UP000589552"/>
    </source>
</evidence>
<dbReference type="InterPro" id="IPR036420">
    <property type="entry name" value="BRCT_dom_sf"/>
</dbReference>
<keyword evidence="1" id="KW-0540">Nuclease</keyword>
<evidence type="ECO:0000256" key="3">
    <source>
        <dbReference type="ARBA" id="ARBA00022839"/>
    </source>
</evidence>
<dbReference type="Gene3D" id="3.30.420.10">
    <property type="entry name" value="Ribonuclease H-like superfamily/Ribonuclease H"/>
    <property type="match status" value="1"/>
</dbReference>
<dbReference type="PROSITE" id="PS00716">
    <property type="entry name" value="SIGMA70_2"/>
    <property type="match status" value="1"/>
</dbReference>
<sequence length="1172" mass="125232">MSNHSFAVIDLETTGFSNSDRIIEVGVVLTDPAGRVEKRWRTLVQPNRGFDNGFVHGITASDLVQAPQFEDIALRLADLLNGRVVVAHNASFEKRFLSREFARAGLQWPEDGTWLLDTLRAAKGILPGPSHKLAACLESIGVTNAAAHTALADADATACLLEYMLPWMTDDLAAVEPLVLDDFDLAVLPASTAPLLVRDDGLFGEDSEGTEGGGREEDGDAGTDEWMRRITDAAPGIGDEAADQYMALLADAMVDHRLDDEVAQLLDTAHALELSDDDVAELHELYLKQVSIEAWADGVVTPEEREQLLTIADELSVGRATASVWLAEPLGTWRVVRRDGGDTGGRSGGTGEGTDGDLAGGIHLSPGDRVTFTGAMAIPREEWARRATAAGLDVGGVCKRSRVVVAADVASRSGKAERARELGVPVIGEREFAKALAEMAAPQTTAPEAVASEGAAPEGSVPVVDADGGADTAFEETVALDLGRIFPWLADVPETRADAAGIVESWLSFRPDVPLHAMSPVLAPSTRPDGVDVTLKTTMTWFTEFPEPLAASVEDLRELRHVGRVKLRSFVYATVLQAIDDAELLDGDAEVGEVVLIDADPYADDVYGDDAYGVDAGAVDDPFASRYDIYGESATSAVGELDADEIVSGWVALMSGWPSASDETWMQELPEVVRDAVDDAADPAERIFNRALAEIDEAIGVNDPRRAAIVEGRIAGGKTLEELGNDFGVSREWVRQLESALIDDLRGGGPACALIHSAIASRFGPCAPIDTVIEALPLLGERPDTVSSPLLDLLPVVVEGGGPSWRVDGGWLVVGDIDDRIAEAIATNADDYGVVDPSTAAGDVGLTVGVLSARLRATSNYEIRESVILTKVGSIPDRAAAELVLAGEPLTTVELAELIPDRSRRSIANALSTSELTRRCAVDTWSLAEWGREEWTSIVDFMKRRIAESESGAVSLERLVVEAEQFGVKGGSVNAYAATPEFTVEDGMVRLTENLDEIDISATPEESKGLYLRDGSWSLLVTVTRDHLRGSGSGIPGGVVAVHGLRYGRALELPSRLGPQRLSWMGNTTTTGTISRFMADLECVEGDRVWLVFGDEFDVVPATDRKDGLTGAAELLNATGLDDLCAADAEVEEVLAVVNEAIDLPADAARRKTVSRLRHRRDEDLAELVREL</sequence>
<dbReference type="CDD" id="cd06127">
    <property type="entry name" value="DEDDh"/>
    <property type="match status" value="1"/>
</dbReference>
<keyword evidence="2" id="KW-0378">Hydrolase</keyword>
<keyword evidence="3" id="KW-0269">Exonuclease</keyword>
<dbReference type="Gene3D" id="3.40.50.10190">
    <property type="entry name" value="BRCT domain"/>
    <property type="match status" value="1"/>
</dbReference>
<dbReference type="GO" id="GO:0006352">
    <property type="term" value="P:DNA-templated transcription initiation"/>
    <property type="evidence" value="ECO:0007669"/>
    <property type="project" value="InterPro"/>
</dbReference>
<dbReference type="PANTHER" id="PTHR30231">
    <property type="entry name" value="DNA POLYMERASE III SUBUNIT EPSILON"/>
    <property type="match status" value="1"/>
</dbReference>
<dbReference type="InterPro" id="IPR012337">
    <property type="entry name" value="RNaseH-like_sf"/>
</dbReference>
<evidence type="ECO:0000313" key="6">
    <source>
        <dbReference type="EMBL" id="NMF08656.1"/>
    </source>
</evidence>
<dbReference type="GO" id="GO:0003887">
    <property type="term" value="F:DNA-directed DNA polymerase activity"/>
    <property type="evidence" value="ECO:0007669"/>
    <property type="project" value="InterPro"/>
</dbReference>
<organism evidence="6 7">
    <name type="scientific">Corynebacterium xerosis</name>
    <dbReference type="NCBI Taxonomy" id="1725"/>
    <lineage>
        <taxon>Bacteria</taxon>
        <taxon>Bacillati</taxon>
        <taxon>Actinomycetota</taxon>
        <taxon>Actinomycetes</taxon>
        <taxon>Mycobacteriales</taxon>
        <taxon>Corynebacteriaceae</taxon>
        <taxon>Corynebacterium</taxon>
    </lineage>
</organism>
<evidence type="ECO:0000259" key="5">
    <source>
        <dbReference type="PROSITE" id="PS00716"/>
    </source>
</evidence>